<protein>
    <submittedName>
        <fullName evidence="6">Rbd protein, putative</fullName>
    </submittedName>
</protein>
<evidence type="ECO:0000256" key="2">
    <source>
        <dbReference type="ARBA" id="ARBA00022884"/>
    </source>
</evidence>
<reference evidence="6 7" key="1">
    <citation type="submission" date="2011-07" db="EMBL/GenBank/DDBJ databases">
        <authorList>
            <person name="Coyne R."/>
            <person name="Brami D."/>
            <person name="Johnson J."/>
            <person name="Hostetler J."/>
            <person name="Hannick L."/>
            <person name="Clark T."/>
            <person name="Cassidy-Hanley D."/>
            <person name="Inman J."/>
        </authorList>
    </citation>
    <scope>NUCLEOTIDE SEQUENCE [LARGE SCALE GENOMIC DNA]</scope>
    <source>
        <strain evidence="6 7">G5</strain>
    </source>
</reference>
<dbReference type="CDD" id="cd12317">
    <property type="entry name" value="RRM4_RBM19_RRM3_MRD1"/>
    <property type="match status" value="1"/>
</dbReference>
<dbReference type="CDD" id="cd12320">
    <property type="entry name" value="RRM6_RBM19_RRM5_MRD1"/>
    <property type="match status" value="1"/>
</dbReference>
<dbReference type="Proteomes" id="UP000008983">
    <property type="component" value="Unassembled WGS sequence"/>
</dbReference>
<organism evidence="6 7">
    <name type="scientific">Ichthyophthirius multifiliis</name>
    <name type="common">White spot disease agent</name>
    <name type="synonym">Ich</name>
    <dbReference type="NCBI Taxonomy" id="5932"/>
    <lineage>
        <taxon>Eukaryota</taxon>
        <taxon>Sar</taxon>
        <taxon>Alveolata</taxon>
        <taxon>Ciliophora</taxon>
        <taxon>Intramacronucleata</taxon>
        <taxon>Oligohymenophorea</taxon>
        <taxon>Hymenostomatida</taxon>
        <taxon>Ophryoglenina</taxon>
        <taxon>Ichthyophthirius</taxon>
    </lineage>
</organism>
<proteinExistence type="predicted"/>
<dbReference type="SMART" id="SM00360">
    <property type="entry name" value="RRM"/>
    <property type="match status" value="3"/>
</dbReference>
<dbReference type="STRING" id="857967.G0QX71"/>
<evidence type="ECO:0000256" key="3">
    <source>
        <dbReference type="PROSITE-ProRule" id="PRU00176"/>
    </source>
</evidence>
<dbReference type="PROSITE" id="PS50102">
    <property type="entry name" value="RRM"/>
    <property type="match status" value="3"/>
</dbReference>
<keyword evidence="2 3" id="KW-0694">RNA-binding</keyword>
<dbReference type="PANTHER" id="PTHR24012">
    <property type="entry name" value="RNA BINDING PROTEIN"/>
    <property type="match status" value="1"/>
</dbReference>
<dbReference type="SUPFAM" id="SSF54928">
    <property type="entry name" value="RNA-binding domain, RBD"/>
    <property type="match status" value="2"/>
</dbReference>
<evidence type="ECO:0000259" key="5">
    <source>
        <dbReference type="PROSITE" id="PS50102"/>
    </source>
</evidence>
<dbReference type="OrthoDB" id="439639at2759"/>
<evidence type="ECO:0000256" key="1">
    <source>
        <dbReference type="ARBA" id="ARBA00022737"/>
    </source>
</evidence>
<accession>G0QX71</accession>
<sequence length="379" mass="44018">MKSNRKNLQFKKKKKFELKQKLKDDSNWNTLFLNPNSILETISKRYDLKKSDILSPQAQGSLAVRVANAEAQVIAETKEWMEKQEGLCLDFLDNDRRTNERSKNIILVKNLPFKIQEDGLSELFERFGFVTRLLISPNRSIGIVQFESEEHAQNAFEKLSYFSLKNCPLYLEWAPIGLLKTEEVEKHQKIQEEIDDELARVVYIKNLDFSVQETELKEFFEKQNLGEIKAVKIIKKNNNSQGYGFVEYKNSSAVQECIKRLQNSLFQGRCLHLSVSKGKQQQEDNKGKQKKGKNNNIPISNKIVIRNLAFETDKKEVRELIKGFGEVKSVRLPKKMNGQHRGFAFVEFTTTQEAKNAFTALENTHFYGRKLVIEWAKLE</sequence>
<evidence type="ECO:0000256" key="4">
    <source>
        <dbReference type="SAM" id="MobiDB-lite"/>
    </source>
</evidence>
<dbReference type="InterPro" id="IPR000504">
    <property type="entry name" value="RRM_dom"/>
</dbReference>
<dbReference type="InterPro" id="IPR035979">
    <property type="entry name" value="RBD_domain_sf"/>
</dbReference>
<dbReference type="eggNOG" id="KOG0110">
    <property type="taxonomic scope" value="Eukaryota"/>
</dbReference>
<dbReference type="InterPro" id="IPR012677">
    <property type="entry name" value="Nucleotide-bd_a/b_plait_sf"/>
</dbReference>
<evidence type="ECO:0000313" key="7">
    <source>
        <dbReference type="Proteomes" id="UP000008983"/>
    </source>
</evidence>
<feature type="region of interest" description="Disordered" evidence="4">
    <location>
        <begin position="277"/>
        <end position="296"/>
    </location>
</feature>
<dbReference type="GO" id="GO:0003723">
    <property type="term" value="F:RNA binding"/>
    <property type="evidence" value="ECO:0007669"/>
    <property type="project" value="UniProtKB-UniRule"/>
</dbReference>
<dbReference type="InParanoid" id="G0QX71"/>
<dbReference type="Gene3D" id="3.30.70.330">
    <property type="match status" value="3"/>
</dbReference>
<evidence type="ECO:0000313" key="6">
    <source>
        <dbReference type="EMBL" id="EGR30188.1"/>
    </source>
</evidence>
<dbReference type="AlphaFoldDB" id="G0QX71"/>
<dbReference type="Pfam" id="PF00076">
    <property type="entry name" value="RRM_1"/>
    <property type="match status" value="3"/>
</dbReference>
<feature type="domain" description="RRM" evidence="5">
    <location>
        <begin position="301"/>
        <end position="378"/>
    </location>
</feature>
<keyword evidence="7" id="KW-1185">Reference proteome</keyword>
<dbReference type="EMBL" id="GL984037">
    <property type="protein sequence ID" value="EGR30188.1"/>
    <property type="molecule type" value="Genomic_DNA"/>
</dbReference>
<dbReference type="GeneID" id="14906304"/>
<gene>
    <name evidence="6" type="ORF">IMG5_138740</name>
</gene>
<feature type="domain" description="RRM" evidence="5">
    <location>
        <begin position="200"/>
        <end position="278"/>
    </location>
</feature>
<name>G0QX71_ICHMU</name>
<dbReference type="RefSeq" id="XP_004031784.1">
    <property type="nucleotide sequence ID" value="XM_004031736.1"/>
</dbReference>
<keyword evidence="1" id="KW-0677">Repeat</keyword>
<dbReference type="OMA" id="TNAADAW"/>
<feature type="domain" description="RRM" evidence="5">
    <location>
        <begin position="104"/>
        <end position="176"/>
    </location>
</feature>